<protein>
    <submittedName>
        <fullName evidence="1">Uncharacterized protein</fullName>
    </submittedName>
</protein>
<accession>A0A8X6SJ42</accession>
<comment type="caution">
    <text evidence="1">The sequence shown here is derived from an EMBL/GenBank/DDBJ whole genome shotgun (WGS) entry which is preliminary data.</text>
</comment>
<dbReference type="EMBL" id="BMAU01021279">
    <property type="protein sequence ID" value="GFY07923.1"/>
    <property type="molecule type" value="Genomic_DNA"/>
</dbReference>
<gene>
    <name evidence="1" type="ORF">TNCV_2579551</name>
</gene>
<dbReference type="AlphaFoldDB" id="A0A8X6SJ42"/>
<evidence type="ECO:0000313" key="2">
    <source>
        <dbReference type="Proteomes" id="UP000887159"/>
    </source>
</evidence>
<proteinExistence type="predicted"/>
<keyword evidence="2" id="KW-1185">Reference proteome</keyword>
<reference evidence="1" key="1">
    <citation type="submission" date="2020-08" db="EMBL/GenBank/DDBJ databases">
        <title>Multicomponent nature underlies the extraordinary mechanical properties of spider dragline silk.</title>
        <authorList>
            <person name="Kono N."/>
            <person name="Nakamura H."/>
            <person name="Mori M."/>
            <person name="Yoshida Y."/>
            <person name="Ohtoshi R."/>
            <person name="Malay A.D."/>
            <person name="Moran D.A.P."/>
            <person name="Tomita M."/>
            <person name="Numata K."/>
            <person name="Arakawa K."/>
        </authorList>
    </citation>
    <scope>NUCLEOTIDE SEQUENCE</scope>
</reference>
<organism evidence="1 2">
    <name type="scientific">Trichonephila clavipes</name>
    <name type="common">Golden silk orbweaver</name>
    <name type="synonym">Nephila clavipes</name>
    <dbReference type="NCBI Taxonomy" id="2585209"/>
    <lineage>
        <taxon>Eukaryota</taxon>
        <taxon>Metazoa</taxon>
        <taxon>Ecdysozoa</taxon>
        <taxon>Arthropoda</taxon>
        <taxon>Chelicerata</taxon>
        <taxon>Arachnida</taxon>
        <taxon>Araneae</taxon>
        <taxon>Araneomorphae</taxon>
        <taxon>Entelegynae</taxon>
        <taxon>Araneoidea</taxon>
        <taxon>Nephilidae</taxon>
        <taxon>Trichonephila</taxon>
    </lineage>
</organism>
<sequence length="113" mass="12573">MGRIFCLPGSRGWHSLERRAGFQEKDSPISALKGPVKIAYSDADKSEIIADLLQNQFKLNNISNDTDRAITHVVHTYLNNKNNFTNIPPTPPPLPSEIIDYIDKVKTNKAAGL</sequence>
<dbReference type="Proteomes" id="UP000887159">
    <property type="component" value="Unassembled WGS sequence"/>
</dbReference>
<name>A0A8X6SJ42_TRICX</name>
<evidence type="ECO:0000313" key="1">
    <source>
        <dbReference type="EMBL" id="GFY07923.1"/>
    </source>
</evidence>